<sequence length="1581" mass="173368">MPSKSTKKRLPRSLSGTVKRFRYHPTPPGSAPPPGVAGWSGEKSPSILQSCGRFSSRHAESSKSGSEKSPSASRANRQSAVKSDRCRISAPFWQEKPAHASKASRHRLISQLFGTEFQNSALHDLPDRNERTVEPLPVETHHLHCLVFLAVPGHDLQPVAVRQGQLELLKGRYSQRILARSRSERIEAHDTENIPGGHLSQVVVAGETVGTVPVVCGKDPGQTGLDLVQPVAVRIKVDIMVSGLVVVAVVPLVEVLVEGLHEGVAPAHEFDQPRNILHHAEAIGPVGPFGESDIIGIPLPGAPACLEESGLRVVEIPVVPRPFHQDPVILHVSETLGHLGDAIVVQRIFERRGHRLVGPVRRNVPRLHVVGQAGAGLVAAVPEIAVSPAIVFVARRRSEGILADGPVGSLQIITPESIDIGVGNHGVGMGADHDVGEGRIRPFGNPSGLLVHLHQRPDHRIDPFRLDQLQPRMLGPEGIPQGVGRVGGPFVYALVEGAVIPSVFRELPRVLQRAEEGRIEDREVILRGPLDRNPRQLPVPSIPAGGLHLLEGPLPTDLAVEVIGGLRVIDERRADAHLDRPDIRGEADIAADIRGGIAPPVLADGPVGPGSEIGERFRKPQHVIAGKPVEPRSEMGIEPLLVVEPDLVPLGNNLDSPALAHAAGLDHEHRGPAVRIGETEEGAARGSREFGPDPASVGLGVADRVIIRRTAFGVTLQGYGPLFRIGPQSAALGHHREIAVIAHPDRGLVSSHEPDQPVVGMVVHGRGDLVEPGRRAPLGHPERIAHGRRRPAVFGHVRTAAPDKHIDIVHRSLLRPERGAPAQGEKYGKQRFERLFHKAKPLFPAIVQNRVFKALQCGFRRSEEVENHHFVSSRHDPRGGEVHRLRRTDVPEPAQTMAVYPDHTLAPVPHVEEGVLRLVRLEPSPIIGRLIGQNGHRGESETCGSLVVLQRGSMDPPLLERRTRGPVLEHNRPDQPLPVTQIDIRIDPAHRLHDDRKFGLPVHPACRQLTDRLVFPAIQRPDHLPVEQHDGKIMNTFENDAAGGVPRQGRRIDDITESLSVMFHVAGRIVENGAGKVFQHGSRLFERELGHGHRLRTLRNSRERLFGQPLLEESAYCLVFRSRPTGLTDRSIVVIARSLRIVMPADIEIGPAPEAERRAAMNHIEVVRHPMVLEIVQLTDHGVGRHPAVPFTPMVQPSGIELRNEQRTLRHDAPERIQRNAGILVRPEIRGTEEILAPIDQAGEIVALEHRHVEARLDKIVADDSQIGRIRSPVAILVLDLDHQDGATLRNLQGSQGLTHLVQVLPGTLQEIGILRAQTDSLFPKQPPGKSAHIPLRTDIRSRTQNNPKALLLRQTAELRHIIEIPLIEPVLLRFRLVPEEVGTYRIEAHCPEHLKTMTPVSLGDPVEMNLPAAENHGIPVEQERIALDGKGPGAAPASNQLHTRQKGEQQIMHYSHFRSLFVFVISGPTGCQNLPAVFAAVGDRPEVFELLIAPEIARIDPDRIVLHQEGQIVDIVTRTVVALHVEHLVGIQIDRLRHERRLQGPLEDPPKLDRSVPLAQRNGQIVELTCIVHMEHVFRP</sequence>
<proteinExistence type="predicted"/>
<evidence type="ECO:0000313" key="2">
    <source>
        <dbReference type="EMBL" id="DAF45620.1"/>
    </source>
</evidence>
<accession>A0A8S5S3N6</accession>
<protein>
    <submittedName>
        <fullName evidence="2">Uncharacterized protein</fullName>
    </submittedName>
</protein>
<reference evidence="2" key="1">
    <citation type="journal article" date="2021" name="Proc. Natl. Acad. Sci. U.S.A.">
        <title>A Catalog of Tens of Thousands of Viruses from Human Metagenomes Reveals Hidden Associations with Chronic Diseases.</title>
        <authorList>
            <person name="Tisza M.J."/>
            <person name="Buck C.B."/>
        </authorList>
    </citation>
    <scope>NUCLEOTIDE SEQUENCE</scope>
    <source>
        <strain evidence="2">CtBLh2</strain>
    </source>
</reference>
<name>A0A8S5S3N6_9CAUD</name>
<dbReference type="EMBL" id="BK032514">
    <property type="protein sequence ID" value="DAF45620.1"/>
    <property type="molecule type" value="Genomic_DNA"/>
</dbReference>
<feature type="compositionally biased region" description="Basic residues" evidence="1">
    <location>
        <begin position="1"/>
        <end position="11"/>
    </location>
</feature>
<evidence type="ECO:0000256" key="1">
    <source>
        <dbReference type="SAM" id="MobiDB-lite"/>
    </source>
</evidence>
<feature type="compositionally biased region" description="Pro residues" evidence="1">
    <location>
        <begin position="25"/>
        <end position="35"/>
    </location>
</feature>
<feature type="region of interest" description="Disordered" evidence="1">
    <location>
        <begin position="1"/>
        <end position="83"/>
    </location>
</feature>
<feature type="compositionally biased region" description="Low complexity" evidence="1">
    <location>
        <begin position="62"/>
        <end position="73"/>
    </location>
</feature>
<organism evidence="2">
    <name type="scientific">Siphoviridae sp. ctBLh2</name>
    <dbReference type="NCBI Taxonomy" id="2827803"/>
    <lineage>
        <taxon>Viruses</taxon>
        <taxon>Duplodnaviria</taxon>
        <taxon>Heunggongvirae</taxon>
        <taxon>Uroviricota</taxon>
        <taxon>Caudoviricetes</taxon>
    </lineage>
</organism>